<dbReference type="RefSeq" id="XP_043051133.1">
    <property type="nucleotide sequence ID" value="XM_043194081.1"/>
</dbReference>
<proteinExistence type="predicted"/>
<evidence type="ECO:0000313" key="2">
    <source>
        <dbReference type="Proteomes" id="UP000790833"/>
    </source>
</evidence>
<accession>A0A9P8AK88</accession>
<name>A0A9P8AK88_9ASCO</name>
<gene>
    <name evidence="1" type="ORF">KQ657_003355</name>
</gene>
<comment type="caution">
    <text evidence="1">The sequence shown here is derived from an EMBL/GenBank/DDBJ whole genome shotgun (WGS) entry which is preliminary data.</text>
</comment>
<organism evidence="1 2">
    <name type="scientific">Scheffersomyces spartinae</name>
    <dbReference type="NCBI Taxonomy" id="45513"/>
    <lineage>
        <taxon>Eukaryota</taxon>
        <taxon>Fungi</taxon>
        <taxon>Dikarya</taxon>
        <taxon>Ascomycota</taxon>
        <taxon>Saccharomycotina</taxon>
        <taxon>Pichiomycetes</taxon>
        <taxon>Debaryomycetaceae</taxon>
        <taxon>Scheffersomyces</taxon>
    </lineage>
</organism>
<dbReference type="EMBL" id="JAHMUF010000003">
    <property type="protein sequence ID" value="KAG7195588.1"/>
    <property type="molecule type" value="Genomic_DNA"/>
</dbReference>
<keyword evidence="2" id="KW-1185">Reference proteome</keyword>
<protein>
    <submittedName>
        <fullName evidence="1">Uncharacterized protein</fullName>
    </submittedName>
</protein>
<sequence>MEKFPLAQRRVEVRNIQVIDNKLLVVQLESHIFLYVISVDHLRLSFELKGLFMFDESVKNVIAIGKGNIMITTRDCVYHYQSEEDKFNLVYENMLLQGVHYNNDTVYLITALEWDKISLSEPAISEQRFNVSGTEEVTDTFALQRLKKRKL</sequence>
<dbReference type="GeneID" id="66116729"/>
<reference evidence="1" key="1">
    <citation type="submission" date="2021-03" db="EMBL/GenBank/DDBJ databases">
        <authorList>
            <person name="Palmer J.M."/>
        </authorList>
    </citation>
    <scope>NUCLEOTIDE SEQUENCE</scope>
    <source>
        <strain evidence="1">ARV_011</strain>
    </source>
</reference>
<dbReference type="AlphaFoldDB" id="A0A9P8AK88"/>
<dbReference type="Proteomes" id="UP000790833">
    <property type="component" value="Unassembled WGS sequence"/>
</dbReference>
<evidence type="ECO:0000313" key="1">
    <source>
        <dbReference type="EMBL" id="KAG7195588.1"/>
    </source>
</evidence>